<dbReference type="AlphaFoldDB" id="A0A014PL15"/>
<dbReference type="eggNOG" id="ENOG502SQ71">
    <property type="taxonomic scope" value="Eukaryota"/>
</dbReference>
<dbReference type="EMBL" id="JELW01000046">
    <property type="protein sequence ID" value="EXU96703.1"/>
    <property type="molecule type" value="Genomic_DNA"/>
</dbReference>
<reference evidence="2 3" key="1">
    <citation type="submission" date="2014-02" db="EMBL/GenBank/DDBJ databases">
        <title>The genome sequence of the entomopathogenic fungus Metarhizium robertsii ARSEF 2575.</title>
        <authorList>
            <person name="Giuliano Garisto Donzelli B."/>
            <person name="Roe B.A."/>
            <person name="Macmil S.L."/>
            <person name="Krasnoff S.B."/>
            <person name="Gibson D.M."/>
        </authorList>
    </citation>
    <scope>NUCLEOTIDE SEQUENCE [LARGE SCALE GENOMIC DNA]</scope>
    <source>
        <strain evidence="2 3">ARSEF 2575</strain>
    </source>
</reference>
<accession>A0A014PL15</accession>
<gene>
    <name evidence="2" type="ORF">X797_010248</name>
</gene>
<name>A0A014PL15_9HYPO</name>
<feature type="compositionally biased region" description="Acidic residues" evidence="1">
    <location>
        <begin position="335"/>
        <end position="354"/>
    </location>
</feature>
<evidence type="ECO:0000256" key="1">
    <source>
        <dbReference type="SAM" id="MobiDB-lite"/>
    </source>
</evidence>
<proteinExistence type="predicted"/>
<dbReference type="Proteomes" id="UP000030151">
    <property type="component" value="Unassembled WGS sequence"/>
</dbReference>
<feature type="region of interest" description="Disordered" evidence="1">
    <location>
        <begin position="330"/>
        <end position="354"/>
    </location>
</feature>
<evidence type="ECO:0000313" key="2">
    <source>
        <dbReference type="EMBL" id="EXU96703.1"/>
    </source>
</evidence>
<evidence type="ECO:0000313" key="3">
    <source>
        <dbReference type="Proteomes" id="UP000030151"/>
    </source>
</evidence>
<organism evidence="2 3">
    <name type="scientific">Metarhizium robertsii</name>
    <dbReference type="NCBI Taxonomy" id="568076"/>
    <lineage>
        <taxon>Eukaryota</taxon>
        <taxon>Fungi</taxon>
        <taxon>Dikarya</taxon>
        <taxon>Ascomycota</taxon>
        <taxon>Pezizomycotina</taxon>
        <taxon>Sordariomycetes</taxon>
        <taxon>Hypocreomycetidae</taxon>
        <taxon>Hypocreales</taxon>
        <taxon>Clavicipitaceae</taxon>
        <taxon>Metarhizium</taxon>
    </lineage>
</organism>
<evidence type="ECO:0008006" key="4">
    <source>
        <dbReference type="Google" id="ProtNLM"/>
    </source>
</evidence>
<comment type="caution">
    <text evidence="2">The sequence shown here is derived from an EMBL/GenBank/DDBJ whole genome shotgun (WGS) entry which is preliminary data.</text>
</comment>
<protein>
    <recommendedName>
        <fullName evidence="4">F-box domain-containing protein</fullName>
    </recommendedName>
</protein>
<dbReference type="OrthoDB" id="3637487at2759"/>
<sequence>MSLYKLPPETLTQIFDQVGSSFFHEDLGRLTVCKQWFEYALPVFFKCIKLYQKTLRSLVSSRVMKSPSLLQGRLEILELDLSGYHAPFSTLYPENPVSELDLLKDSGPNEAPREDTTETWIKDLGNDLAQLTIMAQKSHRLRTLRIRAWGYLSPQPLDSSDDYLPLPAMQALLSMENLCVLVLDSSVSILAPSGEQGGSHHICPAIGTLLRTLRTLHVRMRSICPDVLKPQDPNESLHLSEVVVNLSLTTNLPGITSAAHSKRCGFQEGGLLQLKADIQEQAEALATKMTSPKVVRILTHTLPQFETQSLDVLAGKTMILGDDMAWGEDGKAVEEDSGSDSELLDEEFETFLDD</sequence>
<dbReference type="HOGENOM" id="CLU_045152_0_0_1"/>